<gene>
    <name evidence="2" type="ORF">SAMN02746009_00913</name>
</gene>
<organism evidence="2 3">
    <name type="scientific">Hymenobacter psychrotolerans DSM 18569</name>
    <dbReference type="NCBI Taxonomy" id="1121959"/>
    <lineage>
        <taxon>Bacteria</taxon>
        <taxon>Pseudomonadati</taxon>
        <taxon>Bacteroidota</taxon>
        <taxon>Cytophagia</taxon>
        <taxon>Cytophagales</taxon>
        <taxon>Hymenobacteraceae</taxon>
        <taxon>Hymenobacter</taxon>
    </lineage>
</organism>
<name>A0A1M6SLZ5_9BACT</name>
<keyword evidence="3" id="KW-1185">Reference proteome</keyword>
<dbReference type="RefSeq" id="WP_139252129.1">
    <property type="nucleotide sequence ID" value="NZ_FRAS01000003.1"/>
</dbReference>
<proteinExistence type="predicted"/>
<sequence length="120" mass="13008">MKKVLLLAGLALAVVSAAHAKSGGAGTAQARATALTRIQATKARLDEGQYLKVKQLNIRMFSEMEDLKVRFAADPAILDERLAVAQVRYEIELTAIMRPAQLAMFQESRNSMTALSAPAH</sequence>
<dbReference type="AlphaFoldDB" id="A0A1M6SLZ5"/>
<dbReference type="EMBL" id="FRAS01000003">
    <property type="protein sequence ID" value="SHK45660.1"/>
    <property type="molecule type" value="Genomic_DNA"/>
</dbReference>
<evidence type="ECO:0008006" key="4">
    <source>
        <dbReference type="Google" id="ProtNLM"/>
    </source>
</evidence>
<reference evidence="3" key="1">
    <citation type="submission" date="2016-11" db="EMBL/GenBank/DDBJ databases">
        <authorList>
            <person name="Varghese N."/>
            <person name="Submissions S."/>
        </authorList>
    </citation>
    <scope>NUCLEOTIDE SEQUENCE [LARGE SCALE GENOMIC DNA]</scope>
    <source>
        <strain evidence="3">DSM 18569</strain>
    </source>
</reference>
<evidence type="ECO:0000313" key="2">
    <source>
        <dbReference type="EMBL" id="SHK45660.1"/>
    </source>
</evidence>
<accession>A0A1M6SLZ5</accession>
<feature type="signal peptide" evidence="1">
    <location>
        <begin position="1"/>
        <end position="20"/>
    </location>
</feature>
<protein>
    <recommendedName>
        <fullName evidence="4">Heavy-metal resistance</fullName>
    </recommendedName>
</protein>
<dbReference type="STRING" id="1121959.SAMN02746009_00913"/>
<dbReference type="Proteomes" id="UP000183947">
    <property type="component" value="Unassembled WGS sequence"/>
</dbReference>
<evidence type="ECO:0000256" key="1">
    <source>
        <dbReference type="SAM" id="SignalP"/>
    </source>
</evidence>
<dbReference type="OrthoDB" id="882534at2"/>
<feature type="chain" id="PRO_5009920910" description="Heavy-metal resistance" evidence="1">
    <location>
        <begin position="21"/>
        <end position="120"/>
    </location>
</feature>
<evidence type="ECO:0000313" key="3">
    <source>
        <dbReference type="Proteomes" id="UP000183947"/>
    </source>
</evidence>
<keyword evidence="1" id="KW-0732">Signal</keyword>